<dbReference type="Proteomes" id="UP001165074">
    <property type="component" value="Unassembled WGS sequence"/>
</dbReference>
<sequence>MRGLMQDRPLDVALLMRRVEESFPRKRVITATANGEVVTTWHEVVSRARRLAAALDLLDVPRHARVGTFGWNSHRHVELYLAVPSGGRVLHTLNHRLFATELTYILNDAGDDVLFVDRSLIARVWPLVDQVPAVRHVVVMDDGGREELPDDPRILDYEALIARAPVPAPPVAVDENDAASLCYTSGTTGRPKGVLYSHRSIVLHALLLLSVDGFAISERDVVMPIVPMFHVNAWGLPYAVMLAGSDLVLPGPATSPAELARQMARHRVTFTAGVPEIWRSLLPLVADVDLSSLRMVVSGGSPVPESLARAWHEGTGVRLTGSWGMTETSPLVACSRLATAHDELDPDAQRTLLATPGPSIPLTEVRLVDDAGGTVEHDGTTPGELQVAGPTVASGYFGSEPGEPKFTDDGWLRTGDVATIDRHGYIRIVDRTKDLVKSGGEWISSGTLENEIMAHPDVVEAAVIGIADQRWGERPLACVVLAPGRTLDEAGLRAHLTGRVASWWIPERIWVLPAIPKTATGKFSKVALREQYAAHRRAQRGPAAQC</sequence>
<dbReference type="GO" id="GO:0016877">
    <property type="term" value="F:ligase activity, forming carbon-sulfur bonds"/>
    <property type="evidence" value="ECO:0007669"/>
    <property type="project" value="UniProtKB-ARBA"/>
</dbReference>
<dbReference type="Pfam" id="PF13193">
    <property type="entry name" value="AMP-binding_C"/>
    <property type="match status" value="1"/>
</dbReference>
<dbReference type="PANTHER" id="PTHR43767">
    <property type="entry name" value="LONG-CHAIN-FATTY-ACID--COA LIGASE"/>
    <property type="match status" value="1"/>
</dbReference>
<evidence type="ECO:0000256" key="1">
    <source>
        <dbReference type="ARBA" id="ARBA00006432"/>
    </source>
</evidence>
<protein>
    <submittedName>
        <fullName evidence="5">Long-chain-fatty-acid--CoA ligase</fullName>
    </submittedName>
</protein>
<evidence type="ECO:0000313" key="6">
    <source>
        <dbReference type="Proteomes" id="UP001165074"/>
    </source>
</evidence>
<proteinExistence type="inferred from homology"/>
<dbReference type="RefSeq" id="WP_285569353.1">
    <property type="nucleotide sequence ID" value="NZ_BSTK01000003.1"/>
</dbReference>
<keyword evidence="2 5" id="KW-0436">Ligase</keyword>
<dbReference type="InterPro" id="IPR042099">
    <property type="entry name" value="ANL_N_sf"/>
</dbReference>
<comment type="caution">
    <text evidence="5">The sequence shown here is derived from an EMBL/GenBank/DDBJ whole genome shotgun (WGS) entry which is preliminary data.</text>
</comment>
<dbReference type="EMBL" id="BSTK01000003">
    <property type="protein sequence ID" value="GLY84222.1"/>
    <property type="molecule type" value="Genomic_DNA"/>
</dbReference>
<dbReference type="Pfam" id="PF00501">
    <property type="entry name" value="AMP-binding"/>
    <property type="match status" value="1"/>
</dbReference>
<gene>
    <name evidence="5" type="ORF">Airi02_021510</name>
</gene>
<dbReference type="Gene3D" id="3.40.50.12780">
    <property type="entry name" value="N-terminal domain of ligase-like"/>
    <property type="match status" value="1"/>
</dbReference>
<feature type="domain" description="AMP-binding enzyme C-terminal" evidence="4">
    <location>
        <begin position="448"/>
        <end position="522"/>
    </location>
</feature>
<dbReference type="InterPro" id="IPR020845">
    <property type="entry name" value="AMP-binding_CS"/>
</dbReference>
<dbReference type="InterPro" id="IPR045851">
    <property type="entry name" value="AMP-bd_C_sf"/>
</dbReference>
<dbReference type="NCBIfam" id="NF004837">
    <property type="entry name" value="PRK06187.1"/>
    <property type="match status" value="1"/>
</dbReference>
<dbReference type="AlphaFoldDB" id="A0A9W6S1U2"/>
<evidence type="ECO:0000256" key="2">
    <source>
        <dbReference type="ARBA" id="ARBA00022598"/>
    </source>
</evidence>
<reference evidence="5" key="1">
    <citation type="submission" date="2023-03" db="EMBL/GenBank/DDBJ databases">
        <title>Actinoallomurus iriomotensis NBRC 103684.</title>
        <authorList>
            <person name="Ichikawa N."/>
            <person name="Sato H."/>
            <person name="Tonouchi N."/>
        </authorList>
    </citation>
    <scope>NUCLEOTIDE SEQUENCE</scope>
    <source>
        <strain evidence="5">NBRC 103684</strain>
    </source>
</reference>
<dbReference type="PANTHER" id="PTHR43767:SF11">
    <property type="entry name" value="MEDIUM-CHAIN-FATTY-ACID--COA LIGASE"/>
    <property type="match status" value="1"/>
</dbReference>
<dbReference type="Gene3D" id="3.30.300.30">
    <property type="match status" value="1"/>
</dbReference>
<name>A0A9W6S1U2_9ACTN</name>
<evidence type="ECO:0000259" key="4">
    <source>
        <dbReference type="Pfam" id="PF13193"/>
    </source>
</evidence>
<evidence type="ECO:0000313" key="5">
    <source>
        <dbReference type="EMBL" id="GLY84222.1"/>
    </source>
</evidence>
<dbReference type="InterPro" id="IPR050237">
    <property type="entry name" value="ATP-dep_AMP-bd_enzyme"/>
</dbReference>
<comment type="similarity">
    <text evidence="1">Belongs to the ATP-dependent AMP-binding enzyme family.</text>
</comment>
<evidence type="ECO:0000259" key="3">
    <source>
        <dbReference type="Pfam" id="PF00501"/>
    </source>
</evidence>
<organism evidence="5 6">
    <name type="scientific">Actinoallomurus iriomotensis</name>
    <dbReference type="NCBI Taxonomy" id="478107"/>
    <lineage>
        <taxon>Bacteria</taxon>
        <taxon>Bacillati</taxon>
        <taxon>Actinomycetota</taxon>
        <taxon>Actinomycetes</taxon>
        <taxon>Streptosporangiales</taxon>
        <taxon>Thermomonosporaceae</taxon>
        <taxon>Actinoallomurus</taxon>
    </lineage>
</organism>
<accession>A0A9W6S1U2</accession>
<dbReference type="InterPro" id="IPR025110">
    <property type="entry name" value="AMP-bd_C"/>
</dbReference>
<keyword evidence="6" id="KW-1185">Reference proteome</keyword>
<dbReference type="CDD" id="cd12119">
    <property type="entry name" value="ttLC_FACS_AlkK_like"/>
    <property type="match status" value="1"/>
</dbReference>
<dbReference type="InterPro" id="IPR000873">
    <property type="entry name" value="AMP-dep_synth/lig_dom"/>
</dbReference>
<dbReference type="SUPFAM" id="SSF56801">
    <property type="entry name" value="Acetyl-CoA synthetase-like"/>
    <property type="match status" value="1"/>
</dbReference>
<dbReference type="FunFam" id="3.30.300.30:FF:000008">
    <property type="entry name" value="2,3-dihydroxybenzoate-AMP ligase"/>
    <property type="match status" value="1"/>
</dbReference>
<feature type="domain" description="AMP-dependent synthetase/ligase" evidence="3">
    <location>
        <begin position="21"/>
        <end position="397"/>
    </location>
</feature>
<dbReference type="PROSITE" id="PS00455">
    <property type="entry name" value="AMP_BINDING"/>
    <property type="match status" value="1"/>
</dbReference>